<feature type="region of interest" description="Disordered" evidence="1">
    <location>
        <begin position="27"/>
        <end position="62"/>
    </location>
</feature>
<dbReference type="AlphaFoldDB" id="A0A1I7VG42"/>
<reference evidence="2" key="1">
    <citation type="submission" date="2012-04" db="EMBL/GenBank/DDBJ databases">
        <title>The Genome Sequence of Loa loa.</title>
        <authorList>
            <consortium name="The Broad Institute Genome Sequencing Platform"/>
            <consortium name="Broad Institute Genome Sequencing Center for Infectious Disease"/>
            <person name="Nutman T.B."/>
            <person name="Fink D.L."/>
            <person name="Russ C."/>
            <person name="Young S."/>
            <person name="Zeng Q."/>
            <person name="Gargeya S."/>
            <person name="Alvarado L."/>
            <person name="Berlin A."/>
            <person name="Chapman S.B."/>
            <person name="Chen Z."/>
            <person name="Freedman E."/>
            <person name="Gellesch M."/>
            <person name="Goldberg J."/>
            <person name="Griggs A."/>
            <person name="Gujja S."/>
            <person name="Heilman E.R."/>
            <person name="Heiman D."/>
            <person name="Howarth C."/>
            <person name="Mehta T."/>
            <person name="Neiman D."/>
            <person name="Pearson M."/>
            <person name="Roberts A."/>
            <person name="Saif S."/>
            <person name="Shea T."/>
            <person name="Shenoy N."/>
            <person name="Sisk P."/>
            <person name="Stolte C."/>
            <person name="Sykes S."/>
            <person name="White J."/>
            <person name="Yandava C."/>
            <person name="Haas B."/>
            <person name="Henn M.R."/>
            <person name="Nusbaum C."/>
            <person name="Birren B."/>
        </authorList>
    </citation>
    <scope>NUCLEOTIDE SEQUENCE [LARGE SCALE GENOMIC DNA]</scope>
</reference>
<reference evidence="3" key="2">
    <citation type="submission" date="2016-11" db="UniProtKB">
        <authorList>
            <consortium name="WormBaseParasite"/>
        </authorList>
    </citation>
    <scope>IDENTIFICATION</scope>
</reference>
<accession>A0A1I7VG42</accession>
<dbReference type="WBParaSite" id="EN70_2176">
    <property type="protein sequence ID" value="EN70_2176"/>
    <property type="gene ID" value="EN70_2176"/>
</dbReference>
<dbReference type="Proteomes" id="UP000095285">
    <property type="component" value="Unassembled WGS sequence"/>
</dbReference>
<sequence length="103" mass="11388">MNGKHKKFIVDVRSVYCHESGQEVKKASIADNAMLKEHDRKESKSGGRQGKERGRRGSGELGSWSSLTVKSVIQTNVNSLIPSGLYHISRPNYDRKGAFLEGA</sequence>
<evidence type="ECO:0000313" key="3">
    <source>
        <dbReference type="WBParaSite" id="EN70_2176"/>
    </source>
</evidence>
<evidence type="ECO:0000313" key="2">
    <source>
        <dbReference type="Proteomes" id="UP000095285"/>
    </source>
</evidence>
<name>A0A1I7VG42_LOALO</name>
<keyword evidence="2" id="KW-1185">Reference proteome</keyword>
<protein>
    <submittedName>
        <fullName evidence="3">Uncharacterized protein</fullName>
    </submittedName>
</protein>
<evidence type="ECO:0000256" key="1">
    <source>
        <dbReference type="SAM" id="MobiDB-lite"/>
    </source>
</evidence>
<organism evidence="2 3">
    <name type="scientific">Loa loa</name>
    <name type="common">Eye worm</name>
    <name type="synonym">Filaria loa</name>
    <dbReference type="NCBI Taxonomy" id="7209"/>
    <lineage>
        <taxon>Eukaryota</taxon>
        <taxon>Metazoa</taxon>
        <taxon>Ecdysozoa</taxon>
        <taxon>Nematoda</taxon>
        <taxon>Chromadorea</taxon>
        <taxon>Rhabditida</taxon>
        <taxon>Spirurina</taxon>
        <taxon>Spiruromorpha</taxon>
        <taxon>Filarioidea</taxon>
        <taxon>Onchocercidae</taxon>
        <taxon>Loa</taxon>
    </lineage>
</organism>
<proteinExistence type="predicted"/>
<feature type="compositionally biased region" description="Basic and acidic residues" evidence="1">
    <location>
        <begin position="27"/>
        <end position="58"/>
    </location>
</feature>